<feature type="non-terminal residue" evidence="1">
    <location>
        <position position="47"/>
    </location>
</feature>
<organism evidence="1 2">
    <name type="scientific">Pseudomonas syringae pv. japonica str. M301072</name>
    <dbReference type="NCBI Taxonomy" id="629262"/>
    <lineage>
        <taxon>Bacteria</taxon>
        <taxon>Pseudomonadati</taxon>
        <taxon>Pseudomonadota</taxon>
        <taxon>Gammaproteobacteria</taxon>
        <taxon>Pseudomonadales</taxon>
        <taxon>Pseudomonadaceae</taxon>
        <taxon>Pseudomonas</taxon>
        <taxon>Pseudomonas syringae</taxon>
    </lineage>
</organism>
<comment type="caution">
    <text evidence="1">The sequence shown here is derived from an EMBL/GenBank/DDBJ whole genome shotgun (WGS) entry which is preliminary data.</text>
</comment>
<reference evidence="1 2" key="1">
    <citation type="journal article" date="2011" name="PLoS Pathog.">
        <title>Dynamic evolution of pathogenicity revealed by sequencing and comparative genomics of 19 Pseudomonas syringae isolates.</title>
        <authorList>
            <person name="Baltrus D.A."/>
            <person name="Nishimura M.T."/>
            <person name="Romanchuk A."/>
            <person name="Chang J.H."/>
            <person name="Mukhtar M.S."/>
            <person name="Cherkis K."/>
            <person name="Roach J."/>
            <person name="Grant S.R."/>
            <person name="Jones C.D."/>
            <person name="Dangl J.L."/>
        </authorList>
    </citation>
    <scope>NUCLEOTIDE SEQUENCE [LARGE SCALE GENOMIC DNA]</scope>
    <source>
        <strain evidence="2">M301072PT</strain>
    </source>
</reference>
<dbReference type="Proteomes" id="UP000004471">
    <property type="component" value="Unassembled WGS sequence"/>
</dbReference>
<protein>
    <submittedName>
        <fullName evidence="1">Filamentous hemagglutinin, intein-containing</fullName>
    </submittedName>
</protein>
<proteinExistence type="predicted"/>
<evidence type="ECO:0000313" key="2">
    <source>
        <dbReference type="Proteomes" id="UP000004471"/>
    </source>
</evidence>
<dbReference type="EMBL" id="AEAH01002314">
    <property type="protein sequence ID" value="EGH34217.1"/>
    <property type="molecule type" value="Genomic_DNA"/>
</dbReference>
<accession>F3FVH5</accession>
<sequence length="47" mass="5392">MDVHQLALLARQPSAVLVERRSFWGMPKRGLALILANAMFWQPMLVQ</sequence>
<name>F3FVH5_PSESX</name>
<evidence type="ECO:0000313" key="1">
    <source>
        <dbReference type="EMBL" id="EGH34217.1"/>
    </source>
</evidence>
<gene>
    <name evidence="1" type="ORF">PSYJA_36919</name>
</gene>
<dbReference type="AlphaFoldDB" id="F3FVH5"/>
<dbReference type="HOGENOM" id="CLU_182622_0_0_6"/>